<proteinExistence type="predicted"/>
<dbReference type="Proteomes" id="UP000008370">
    <property type="component" value="Unassembled WGS sequence"/>
</dbReference>
<reference evidence="1 2" key="1">
    <citation type="journal article" date="2012" name="BMC Genomics">
        <title>Comparative genomics of the white-rot fungi, Phanerochaete carnosa and P. chrysosporium, to elucidate the genetic basis of the distinct wood types they colonize.</title>
        <authorList>
            <person name="Suzuki H."/>
            <person name="MacDonald J."/>
            <person name="Syed K."/>
            <person name="Salamov A."/>
            <person name="Hori C."/>
            <person name="Aerts A."/>
            <person name="Henrissat B."/>
            <person name="Wiebenga A."/>
            <person name="vanKuyk P.A."/>
            <person name="Barry K."/>
            <person name="Lindquist E."/>
            <person name="LaButti K."/>
            <person name="Lapidus A."/>
            <person name="Lucas S."/>
            <person name="Coutinho P."/>
            <person name="Gong Y."/>
            <person name="Samejima M."/>
            <person name="Mahadevan R."/>
            <person name="Abou-Zaid M."/>
            <person name="de Vries R.P."/>
            <person name="Igarashi K."/>
            <person name="Yadav J.S."/>
            <person name="Grigoriev I.V."/>
            <person name="Master E.R."/>
        </authorList>
    </citation>
    <scope>NUCLEOTIDE SEQUENCE [LARGE SCALE GENOMIC DNA]</scope>
    <source>
        <strain evidence="1 2">HHB-10118-sp</strain>
    </source>
</reference>
<keyword evidence="2" id="KW-1185">Reference proteome</keyword>
<protein>
    <submittedName>
        <fullName evidence="1">Uncharacterized protein</fullName>
    </submittedName>
</protein>
<accession>K5VAZ6</accession>
<dbReference type="EMBL" id="JH931257">
    <property type="protein sequence ID" value="EKM48248.1"/>
    <property type="molecule type" value="Genomic_DNA"/>
</dbReference>
<dbReference type="AlphaFoldDB" id="K5VAZ6"/>
<organism evidence="1 2">
    <name type="scientific">Phanerochaete carnosa (strain HHB-10118-sp)</name>
    <name type="common">White-rot fungus</name>
    <name type="synonym">Peniophora carnosa</name>
    <dbReference type="NCBI Taxonomy" id="650164"/>
    <lineage>
        <taxon>Eukaryota</taxon>
        <taxon>Fungi</taxon>
        <taxon>Dikarya</taxon>
        <taxon>Basidiomycota</taxon>
        <taxon>Agaricomycotina</taxon>
        <taxon>Agaricomycetes</taxon>
        <taxon>Polyporales</taxon>
        <taxon>Phanerochaetaceae</taxon>
        <taxon>Phanerochaete</taxon>
    </lineage>
</organism>
<dbReference type="KEGG" id="pco:PHACADRAFT_203050"/>
<dbReference type="HOGENOM" id="CLU_2831996_0_0_1"/>
<evidence type="ECO:0000313" key="2">
    <source>
        <dbReference type="Proteomes" id="UP000008370"/>
    </source>
</evidence>
<gene>
    <name evidence="1" type="ORF">PHACADRAFT_203050</name>
</gene>
<name>K5VAZ6_PHACS</name>
<sequence>MFSSLTNLWTSKPVDLHVHNSMGDAFYVNYYPPAGLPYKNYLHLIGTYHDITATFSHILARGYSLP</sequence>
<dbReference type="InParanoid" id="K5VAZ6"/>
<dbReference type="RefSeq" id="XP_007403199.1">
    <property type="nucleotide sequence ID" value="XM_007403137.1"/>
</dbReference>
<dbReference type="GeneID" id="18912062"/>
<evidence type="ECO:0000313" key="1">
    <source>
        <dbReference type="EMBL" id="EKM48248.1"/>
    </source>
</evidence>